<evidence type="ECO:0000256" key="3">
    <source>
        <dbReference type="ARBA" id="ARBA00022475"/>
    </source>
</evidence>
<feature type="transmembrane region" description="Helical" evidence="7">
    <location>
        <begin position="293"/>
        <end position="316"/>
    </location>
</feature>
<dbReference type="PANTHER" id="PTHR30250">
    <property type="entry name" value="PST FAMILY PREDICTED COLANIC ACID TRANSPORTER"/>
    <property type="match status" value="1"/>
</dbReference>
<feature type="transmembrane region" description="Helical" evidence="7">
    <location>
        <begin position="81"/>
        <end position="99"/>
    </location>
</feature>
<dbReference type="AlphaFoldDB" id="A0A346NSZ3"/>
<keyword evidence="3" id="KW-1003">Cell membrane</keyword>
<protein>
    <submittedName>
        <fullName evidence="8">Flippase</fullName>
    </submittedName>
</protein>
<comment type="subcellular location">
    <subcellularLocation>
        <location evidence="1">Cell membrane</location>
        <topology evidence="1">Multi-pass membrane protein</topology>
    </subcellularLocation>
</comment>
<evidence type="ECO:0000256" key="6">
    <source>
        <dbReference type="ARBA" id="ARBA00023136"/>
    </source>
</evidence>
<dbReference type="GO" id="GO:0005886">
    <property type="term" value="C:plasma membrane"/>
    <property type="evidence" value="ECO:0007669"/>
    <property type="project" value="UniProtKB-SubCell"/>
</dbReference>
<feature type="transmembrane region" description="Helical" evidence="7">
    <location>
        <begin position="119"/>
        <end position="139"/>
    </location>
</feature>
<feature type="transmembrane region" description="Helical" evidence="7">
    <location>
        <begin position="151"/>
        <end position="173"/>
    </location>
</feature>
<feature type="transmembrane region" description="Helical" evidence="7">
    <location>
        <begin position="322"/>
        <end position="343"/>
    </location>
</feature>
<dbReference type="EMBL" id="MF687352">
    <property type="protein sequence ID" value="AXR70386.1"/>
    <property type="molecule type" value="Genomic_DNA"/>
</dbReference>
<comment type="similarity">
    <text evidence="2">Belongs to the polysaccharide synthase family.</text>
</comment>
<evidence type="ECO:0000256" key="7">
    <source>
        <dbReference type="SAM" id="Phobius"/>
    </source>
</evidence>
<evidence type="ECO:0000256" key="4">
    <source>
        <dbReference type="ARBA" id="ARBA00022692"/>
    </source>
</evidence>
<sequence length="485" mass="54790">MTDVHTKKTILAVAWSAGERFSVQGFQFIISIILARLITPDEYGLMGIVLVFIVFSDLLINSGFSQALIQKKTRTEIDYTSVFYFNIIIGILLYIFIYISSPYISSFYKQEALTQVLRVVSLVMLIKPLYLVQMTILSIRLDFKLRTKINFVSALISGILAAILAFRGFGIYALVWQQLLNNLFIAILSFTLIRWFPRFAFSFLSIKQLFHFGYKLLLSGVIRSFVDNGYAILMGKILPIKDVGFYTQGRNIPDLISMNLFTILQNVFFPVMSEIQDERDKLIAFYKKGLEGVAFIIIPVMVGLMLIAEPFVHLFLTAKWDGAIVVMQWIALSRLIIPLSALNSSLINSIGRSDAYLRVDLAKLPITIGALFVTVPFGLHVVVIGNAVVSFLCFFINAYYPGKWFGLGAFVQLKIISKIILATIIMSVSLYFIQTDSPLLEIVLKVILGSCIYYMSCLLLKVGFCVHINKYIYMLVLKQGRKGNL</sequence>
<dbReference type="InterPro" id="IPR050833">
    <property type="entry name" value="Poly_Biosynth_Transport"/>
</dbReference>
<evidence type="ECO:0000256" key="1">
    <source>
        <dbReference type="ARBA" id="ARBA00004651"/>
    </source>
</evidence>
<evidence type="ECO:0000256" key="5">
    <source>
        <dbReference type="ARBA" id="ARBA00022989"/>
    </source>
</evidence>
<dbReference type="Pfam" id="PF13440">
    <property type="entry name" value="Polysacc_synt_3"/>
    <property type="match status" value="1"/>
</dbReference>
<dbReference type="RefSeq" id="WP_047047285.1">
    <property type="nucleotide sequence ID" value="NZ_CP035466.1"/>
</dbReference>
<dbReference type="PANTHER" id="PTHR30250:SF10">
    <property type="entry name" value="LIPOPOLYSACCHARIDE BIOSYNTHESIS PROTEIN WZXC"/>
    <property type="match status" value="1"/>
</dbReference>
<keyword evidence="6 7" id="KW-0472">Membrane</keyword>
<evidence type="ECO:0000313" key="8">
    <source>
        <dbReference type="EMBL" id="AXR70386.1"/>
    </source>
</evidence>
<feature type="transmembrane region" description="Helical" evidence="7">
    <location>
        <begin position="45"/>
        <end position="69"/>
    </location>
</feature>
<feature type="transmembrane region" description="Helical" evidence="7">
    <location>
        <begin position="21"/>
        <end position="39"/>
    </location>
</feature>
<keyword evidence="5 7" id="KW-1133">Transmembrane helix</keyword>
<feature type="transmembrane region" description="Helical" evidence="7">
    <location>
        <begin position="379"/>
        <end position="400"/>
    </location>
</feature>
<dbReference type="CDD" id="cd13127">
    <property type="entry name" value="MATE_tuaB_like"/>
    <property type="match status" value="1"/>
</dbReference>
<gene>
    <name evidence="8" type="primary">wzx</name>
</gene>
<keyword evidence="4 7" id="KW-0812">Transmembrane</keyword>
<proteinExistence type="inferred from homology"/>
<feature type="transmembrane region" description="Helical" evidence="7">
    <location>
        <begin position="452"/>
        <end position="472"/>
    </location>
</feature>
<feature type="transmembrane region" description="Helical" evidence="7">
    <location>
        <begin position="407"/>
        <end position="432"/>
    </location>
</feature>
<evidence type="ECO:0000256" key="2">
    <source>
        <dbReference type="ARBA" id="ARBA00007430"/>
    </source>
</evidence>
<feature type="transmembrane region" description="Helical" evidence="7">
    <location>
        <begin position="179"/>
        <end position="196"/>
    </location>
</feature>
<organism evidence="8">
    <name type="scientific">Klebsiella aerogenes</name>
    <name type="common">Enterobacter aerogenes</name>
    <dbReference type="NCBI Taxonomy" id="548"/>
    <lineage>
        <taxon>Bacteria</taxon>
        <taxon>Pseudomonadati</taxon>
        <taxon>Pseudomonadota</taxon>
        <taxon>Gammaproteobacteria</taxon>
        <taxon>Enterobacterales</taxon>
        <taxon>Enterobacteriaceae</taxon>
        <taxon>Klebsiella/Raoultella group</taxon>
        <taxon>Klebsiella</taxon>
    </lineage>
</organism>
<name>A0A346NSZ3_KLEAE</name>
<accession>A0A346NSZ3</accession>
<reference evidence="8" key="1">
    <citation type="journal article" date="2018" name="Front. Microbiol.">
        <title>Establishment of a Molecular Serotyping Scheme and a Multiplexed Luminex-Based Array for Enterobacter aerogenes.</title>
        <authorList>
            <person name="Guo X."/>
            <person name="Wang M."/>
            <person name="Wang L."/>
            <person name="Wang Y."/>
            <person name="Chen T."/>
            <person name="Wu P."/>
            <person name="Chen M."/>
            <person name="Liu B."/>
            <person name="Feng L."/>
        </authorList>
    </citation>
    <scope>NUCLEOTIDE SEQUENCE</scope>
    <source>
        <strain evidence="8">G2351</strain>
    </source>
</reference>